<dbReference type="Proteomes" id="UP000001881">
    <property type="component" value="Unassembled WGS sequence"/>
</dbReference>
<reference evidence="2 3" key="1">
    <citation type="journal article" date="2010" name="PLoS Genet.">
        <title>De novo assembly of a 40 Mb eukaryotic genome from short sequence reads: Sordaria macrospora, a model organism for fungal morphogenesis.</title>
        <authorList>
            <person name="Nowrousian M."/>
            <person name="Stajich J."/>
            <person name="Chu M."/>
            <person name="Engh I."/>
            <person name="Espagne E."/>
            <person name="Halliday K."/>
            <person name="Kamerewerd J."/>
            <person name="Kempken F."/>
            <person name="Knab B."/>
            <person name="Kuo H.C."/>
            <person name="Osiewacz H.D."/>
            <person name="Poeggeler S."/>
            <person name="Read N."/>
            <person name="Seiler S."/>
            <person name="Smith K."/>
            <person name="Zickler D."/>
            <person name="Kueck U."/>
            <person name="Freitag M."/>
        </authorList>
    </citation>
    <scope>NUCLEOTIDE SEQUENCE [LARGE SCALE GENOMIC DNA]</scope>
    <source>
        <strain evidence="3">ATCC MYA-333 / DSM 997 / K(L3346) / K-hell</strain>
        <tissue evidence="2">Mycelium</tissue>
    </source>
</reference>
<evidence type="ECO:0000313" key="2">
    <source>
        <dbReference type="EMBL" id="CCC05703.1"/>
    </source>
</evidence>
<proteinExistence type="predicted"/>
<dbReference type="AlphaFoldDB" id="F7WCT5"/>
<comment type="caution">
    <text evidence="2">The sequence shown here is derived from an EMBL/GenBank/DDBJ whole genome shotgun (WGS) entry which is preliminary data.</text>
</comment>
<dbReference type="InParanoid" id="F7WCT5"/>
<sequence length="305" mass="33478">MPRSWTDEERSAAEEAEGQHHWEMEESRREKEERTAAKETAIEAMETWFLRSYIYPWAPFGTSDVLHGNFGSEYEESWIIAAVDRIERDGTTEWAPQSSGDFYEHPDDEEEELSTSREHLTATALERLKALEAIVAELRPPEGRIGHNQPPDEVGRPPYDEEDSVAVTAAIDAARKALAVRAPDAGTLETTAVRFEGWGGAIIAWLGRKGDLVVDEFIKSSIKAVTAGPTGTDAVRETLQLRIPAPTKRVPTEPESIIDMHLSAGAGDAEIGLVFDEIVEALKAGVGGHFTTEAATGSDQQRAPD</sequence>
<evidence type="ECO:0000313" key="3">
    <source>
        <dbReference type="Proteomes" id="UP000001881"/>
    </source>
</evidence>
<gene>
    <name evidence="2" type="ORF">SMAC_09878</name>
</gene>
<dbReference type="EMBL" id="CABT02000255">
    <property type="protein sequence ID" value="CCC05703.1"/>
    <property type="molecule type" value="Genomic_DNA"/>
</dbReference>
<evidence type="ECO:0000256" key="1">
    <source>
        <dbReference type="SAM" id="MobiDB-lite"/>
    </source>
</evidence>
<feature type="region of interest" description="Disordered" evidence="1">
    <location>
        <begin position="92"/>
        <end position="117"/>
    </location>
</feature>
<protein>
    <submittedName>
        <fullName evidence="2">WGS project CABT00000000 data, contig 2.255</fullName>
    </submittedName>
</protein>
<keyword evidence="3" id="KW-1185">Reference proteome</keyword>
<feature type="region of interest" description="Disordered" evidence="1">
    <location>
        <begin position="1"/>
        <end position="37"/>
    </location>
</feature>
<organism evidence="2 3">
    <name type="scientific">Sordaria macrospora (strain ATCC MYA-333 / DSM 997 / K(L3346) / K-hell)</name>
    <dbReference type="NCBI Taxonomy" id="771870"/>
    <lineage>
        <taxon>Eukaryota</taxon>
        <taxon>Fungi</taxon>
        <taxon>Dikarya</taxon>
        <taxon>Ascomycota</taxon>
        <taxon>Pezizomycotina</taxon>
        <taxon>Sordariomycetes</taxon>
        <taxon>Sordariomycetidae</taxon>
        <taxon>Sordariales</taxon>
        <taxon>Sordariaceae</taxon>
        <taxon>Sordaria</taxon>
    </lineage>
</organism>
<dbReference type="HOGENOM" id="CLU_912659_0_0_1"/>
<name>F7WCT5_SORMK</name>
<dbReference type="VEuPathDB" id="FungiDB:SMAC_09878"/>
<accession>F7WCT5</accession>